<dbReference type="InterPro" id="IPR012349">
    <property type="entry name" value="Split_barrel_FMN-bd"/>
</dbReference>
<dbReference type="RefSeq" id="WP_189361514.1">
    <property type="nucleotide sequence ID" value="NZ_BMWZ01000006.1"/>
</dbReference>
<evidence type="ECO:0008006" key="3">
    <source>
        <dbReference type="Google" id="ProtNLM"/>
    </source>
</evidence>
<dbReference type="SUPFAM" id="SSF50475">
    <property type="entry name" value="FMN-binding split barrel"/>
    <property type="match status" value="1"/>
</dbReference>
<organism evidence="1 2">
    <name type="scientific">Algibacter mikhailovii</name>
    <dbReference type="NCBI Taxonomy" id="425498"/>
    <lineage>
        <taxon>Bacteria</taxon>
        <taxon>Pseudomonadati</taxon>
        <taxon>Bacteroidota</taxon>
        <taxon>Flavobacteriia</taxon>
        <taxon>Flavobacteriales</taxon>
        <taxon>Flavobacteriaceae</taxon>
        <taxon>Algibacter</taxon>
    </lineage>
</organism>
<gene>
    <name evidence="1" type="ORF">GCM10007028_26700</name>
</gene>
<evidence type="ECO:0000313" key="1">
    <source>
        <dbReference type="EMBL" id="GGZ87214.1"/>
    </source>
</evidence>
<keyword evidence="2" id="KW-1185">Reference proteome</keyword>
<dbReference type="InterPro" id="IPR024747">
    <property type="entry name" value="Pyridox_Oxase-rel"/>
</dbReference>
<dbReference type="AlphaFoldDB" id="A0A918VC06"/>
<evidence type="ECO:0000313" key="2">
    <source>
        <dbReference type="Proteomes" id="UP000636004"/>
    </source>
</evidence>
<dbReference type="EMBL" id="BMWZ01000006">
    <property type="protein sequence ID" value="GGZ87214.1"/>
    <property type="molecule type" value="Genomic_DNA"/>
</dbReference>
<name>A0A918VC06_9FLAO</name>
<reference evidence="1" key="2">
    <citation type="submission" date="2020-09" db="EMBL/GenBank/DDBJ databases">
        <authorList>
            <person name="Sun Q."/>
            <person name="Kim S."/>
        </authorList>
    </citation>
    <scope>NUCLEOTIDE SEQUENCE</scope>
    <source>
        <strain evidence="1">KCTC 12710</strain>
    </source>
</reference>
<proteinExistence type="predicted"/>
<dbReference type="Gene3D" id="2.30.110.10">
    <property type="entry name" value="Electron Transport, Fmn-binding Protein, Chain A"/>
    <property type="match status" value="1"/>
</dbReference>
<sequence length="182" mass="20830">MITNLNKQECLKILNNNYIGHLAYVYNNLPFVIPITYFFDKKNMTIIGYTGEGHKTKALKQNNAIALEIAEISSVNKWKSILIQGDFEILDGPDAKSELHKFAVGVKKLITQNENKTFHFIPDFSGKTNSEVAPIVYHINIHEITGKERNSQENDFLKRYSMGHEKGLRKIKTDVVNYLKIS</sequence>
<dbReference type="Proteomes" id="UP000636004">
    <property type="component" value="Unassembled WGS sequence"/>
</dbReference>
<comment type="caution">
    <text evidence="1">The sequence shown here is derived from an EMBL/GenBank/DDBJ whole genome shotgun (WGS) entry which is preliminary data.</text>
</comment>
<protein>
    <recommendedName>
        <fullName evidence="3">Flavin mononucleotide-binding protein</fullName>
    </recommendedName>
</protein>
<dbReference type="Pfam" id="PF12900">
    <property type="entry name" value="Pyridox_ox_2"/>
    <property type="match status" value="1"/>
</dbReference>
<reference evidence="1" key="1">
    <citation type="journal article" date="2014" name="Int. J. Syst. Evol. Microbiol.">
        <title>Complete genome sequence of Corynebacterium casei LMG S-19264T (=DSM 44701T), isolated from a smear-ripened cheese.</title>
        <authorList>
            <consortium name="US DOE Joint Genome Institute (JGI-PGF)"/>
            <person name="Walter F."/>
            <person name="Albersmeier A."/>
            <person name="Kalinowski J."/>
            <person name="Ruckert C."/>
        </authorList>
    </citation>
    <scope>NUCLEOTIDE SEQUENCE</scope>
    <source>
        <strain evidence="1">KCTC 12710</strain>
    </source>
</reference>
<accession>A0A918VC06</accession>